<dbReference type="InterPro" id="IPR017441">
    <property type="entry name" value="Protein_kinase_ATP_BS"/>
</dbReference>
<feature type="domain" description="Protein kinase" evidence="7">
    <location>
        <begin position="130"/>
        <end position="384"/>
    </location>
</feature>
<evidence type="ECO:0000313" key="8">
    <source>
        <dbReference type="EMBL" id="OMJ65850.1"/>
    </source>
</evidence>
<dbReference type="Proteomes" id="UP000187209">
    <property type="component" value="Unassembled WGS sequence"/>
</dbReference>
<dbReference type="InterPro" id="IPR000719">
    <property type="entry name" value="Prot_kinase_dom"/>
</dbReference>
<dbReference type="SUPFAM" id="SSF56112">
    <property type="entry name" value="Protein kinase-like (PK-like)"/>
    <property type="match status" value="1"/>
</dbReference>
<evidence type="ECO:0000259" key="7">
    <source>
        <dbReference type="PROSITE" id="PS50011"/>
    </source>
</evidence>
<feature type="compositionally biased region" description="Low complexity" evidence="6">
    <location>
        <begin position="16"/>
        <end position="28"/>
    </location>
</feature>
<comment type="caution">
    <text evidence="8">The sequence shown here is derived from an EMBL/GenBank/DDBJ whole genome shotgun (WGS) entry which is preliminary data.</text>
</comment>
<dbReference type="PROSITE" id="PS50011">
    <property type="entry name" value="PROTEIN_KINASE_DOM"/>
    <property type="match status" value="1"/>
</dbReference>
<name>A0A1R2AN68_9CILI</name>
<keyword evidence="3 4" id="KW-0067">ATP-binding</keyword>
<dbReference type="GO" id="GO:0004674">
    <property type="term" value="F:protein serine/threonine kinase activity"/>
    <property type="evidence" value="ECO:0007669"/>
    <property type="project" value="UniProtKB-KW"/>
</dbReference>
<dbReference type="EMBL" id="MPUH01001915">
    <property type="protein sequence ID" value="OMJ65850.1"/>
    <property type="molecule type" value="Genomic_DNA"/>
</dbReference>
<comment type="subunit">
    <text evidence="1">Monomer.</text>
</comment>
<keyword evidence="5" id="KW-0723">Serine/threonine-protein kinase</keyword>
<accession>A0A1R2AN68</accession>
<dbReference type="GO" id="GO:0005737">
    <property type="term" value="C:cytoplasm"/>
    <property type="evidence" value="ECO:0007669"/>
    <property type="project" value="TreeGrafter"/>
</dbReference>
<proteinExistence type="inferred from homology"/>
<dbReference type="OrthoDB" id="449424at2759"/>
<dbReference type="FunFam" id="3.30.200.20:FF:000042">
    <property type="entry name" value="Aurora kinase A"/>
    <property type="match status" value="1"/>
</dbReference>
<dbReference type="Pfam" id="PF00069">
    <property type="entry name" value="Pkinase"/>
    <property type="match status" value="1"/>
</dbReference>
<dbReference type="Gene3D" id="1.10.510.10">
    <property type="entry name" value="Transferase(Phosphotransferase) domain 1"/>
    <property type="match status" value="1"/>
</dbReference>
<keyword evidence="9" id="KW-1185">Reference proteome</keyword>
<evidence type="ECO:0000256" key="5">
    <source>
        <dbReference type="RuleBase" id="RU000304"/>
    </source>
</evidence>
<comment type="similarity">
    <text evidence="5">Belongs to the protein kinase superfamily.</text>
</comment>
<dbReference type="PANTHER" id="PTHR24346:SF30">
    <property type="entry name" value="MATERNAL EMBRYONIC LEUCINE ZIPPER KINASE"/>
    <property type="match status" value="1"/>
</dbReference>
<feature type="compositionally biased region" description="Basic and acidic residues" evidence="6">
    <location>
        <begin position="1"/>
        <end position="15"/>
    </location>
</feature>
<feature type="binding site" evidence="4">
    <location>
        <position position="159"/>
    </location>
    <ligand>
        <name>ATP</name>
        <dbReference type="ChEBI" id="CHEBI:30616"/>
    </ligand>
</feature>
<evidence type="ECO:0000256" key="6">
    <source>
        <dbReference type="SAM" id="MobiDB-lite"/>
    </source>
</evidence>
<keyword evidence="5" id="KW-0808">Transferase</keyword>
<evidence type="ECO:0000256" key="3">
    <source>
        <dbReference type="ARBA" id="ARBA00022840"/>
    </source>
</evidence>
<dbReference type="GO" id="GO:0035556">
    <property type="term" value="P:intracellular signal transduction"/>
    <property type="evidence" value="ECO:0007669"/>
    <property type="project" value="TreeGrafter"/>
</dbReference>
<dbReference type="InterPro" id="IPR008271">
    <property type="entry name" value="Ser/Thr_kinase_AS"/>
</dbReference>
<protein>
    <recommendedName>
        <fullName evidence="7">Protein kinase domain-containing protein</fullName>
    </recommendedName>
</protein>
<keyword evidence="5" id="KW-0418">Kinase</keyword>
<dbReference type="PANTHER" id="PTHR24346">
    <property type="entry name" value="MAP/MICROTUBULE AFFINITY-REGULATING KINASE"/>
    <property type="match status" value="1"/>
</dbReference>
<dbReference type="CDD" id="cd14003">
    <property type="entry name" value="STKc_AMPK-like"/>
    <property type="match status" value="1"/>
</dbReference>
<dbReference type="AlphaFoldDB" id="A0A1R2AN68"/>
<feature type="region of interest" description="Disordered" evidence="6">
    <location>
        <begin position="1"/>
        <end position="111"/>
    </location>
</feature>
<organism evidence="8 9">
    <name type="scientific">Stentor coeruleus</name>
    <dbReference type="NCBI Taxonomy" id="5963"/>
    <lineage>
        <taxon>Eukaryota</taxon>
        <taxon>Sar</taxon>
        <taxon>Alveolata</taxon>
        <taxon>Ciliophora</taxon>
        <taxon>Postciliodesmatophora</taxon>
        <taxon>Heterotrichea</taxon>
        <taxon>Heterotrichida</taxon>
        <taxon>Stentoridae</taxon>
        <taxon>Stentor</taxon>
    </lineage>
</organism>
<dbReference type="PROSITE" id="PS00107">
    <property type="entry name" value="PROTEIN_KINASE_ATP"/>
    <property type="match status" value="1"/>
</dbReference>
<evidence type="ECO:0000256" key="1">
    <source>
        <dbReference type="ARBA" id="ARBA00011245"/>
    </source>
</evidence>
<evidence type="ECO:0000256" key="2">
    <source>
        <dbReference type="ARBA" id="ARBA00022741"/>
    </source>
</evidence>
<dbReference type="InterPro" id="IPR011009">
    <property type="entry name" value="Kinase-like_dom_sf"/>
</dbReference>
<dbReference type="GO" id="GO:0005524">
    <property type="term" value="F:ATP binding"/>
    <property type="evidence" value="ECO:0007669"/>
    <property type="project" value="UniProtKB-UniRule"/>
</dbReference>
<dbReference type="SMART" id="SM00220">
    <property type="entry name" value="S_TKc"/>
    <property type="match status" value="1"/>
</dbReference>
<reference evidence="8 9" key="1">
    <citation type="submission" date="2016-11" db="EMBL/GenBank/DDBJ databases">
        <title>The macronuclear genome of Stentor coeruleus: a giant cell with tiny introns.</title>
        <authorList>
            <person name="Slabodnick M."/>
            <person name="Ruby J.G."/>
            <person name="Reiff S.B."/>
            <person name="Swart E.C."/>
            <person name="Gosai S."/>
            <person name="Prabakaran S."/>
            <person name="Witkowska E."/>
            <person name="Larue G.E."/>
            <person name="Fisher S."/>
            <person name="Freeman R.M."/>
            <person name="Gunawardena J."/>
            <person name="Chu W."/>
            <person name="Stover N.A."/>
            <person name="Gregory B.D."/>
            <person name="Nowacki M."/>
            <person name="Derisi J."/>
            <person name="Roy S.W."/>
            <person name="Marshall W.F."/>
            <person name="Sood P."/>
        </authorList>
    </citation>
    <scope>NUCLEOTIDE SEQUENCE [LARGE SCALE GENOMIC DNA]</scope>
    <source>
        <strain evidence="8">WM001</strain>
    </source>
</reference>
<keyword evidence="2 4" id="KW-0547">Nucleotide-binding</keyword>
<dbReference type="FunFam" id="1.10.510.10:FF:000571">
    <property type="entry name" value="Maternal embryonic leucine zipper kinase"/>
    <property type="match status" value="1"/>
</dbReference>
<evidence type="ECO:0000313" key="9">
    <source>
        <dbReference type="Proteomes" id="UP000187209"/>
    </source>
</evidence>
<gene>
    <name evidence="8" type="ORF">SteCoe_37527</name>
</gene>
<sequence>MIYKGKRDIASDKSTRPATASNSTPSSTIIDLIKKLNSNHSRPTPPVEIQKAPRPRSSSLPRNDEQKSKPPVSKPPIFKKPSLSGLNATEEVKSKLPPRTPVSNKKESTGTLQSLIKHNEILNTGSIDDYILGSQIGQGAYAIVRGAVKKSNNTKFAVKTYEKSKLLDPHRKRSVQREIEILGMLRHQNIVKLFEVIDTGRQLHLVLEHVGGCSLHGYLKKRPTRRLEEAEARRIFKQVLLGIEYCHHKNVTHRDIKLENLLLDDINNVKIIDFGFSTCFSHEKKVKMFCGTPSYMSPEIVARVEYSGPPADVWALGVLLFVLLCGCYPFKAQSDRELYKKIQYGQFTIPQHMTQGARSLISRIMRIDPNKRPSVHDILKDNWVVSTEIIKAPGEFTEPLPRSCSTGDPLDAEIVFSLKRLGYTEEELRNELKNDNSHAALLYKHLKRSKGETSASSFNKNYISAGFS</sequence>
<evidence type="ECO:0000256" key="4">
    <source>
        <dbReference type="PROSITE-ProRule" id="PRU10141"/>
    </source>
</evidence>
<dbReference type="PROSITE" id="PS00108">
    <property type="entry name" value="PROTEIN_KINASE_ST"/>
    <property type="match status" value="1"/>
</dbReference>